<dbReference type="Pfam" id="PF13377">
    <property type="entry name" value="Peripla_BP_3"/>
    <property type="match status" value="1"/>
</dbReference>
<evidence type="ECO:0000256" key="3">
    <source>
        <dbReference type="ARBA" id="ARBA00023125"/>
    </source>
</evidence>
<dbReference type="CDD" id="cd06267">
    <property type="entry name" value="PBP1_LacI_sugar_binding-like"/>
    <property type="match status" value="1"/>
</dbReference>
<gene>
    <name evidence="6" type="ORF">JKJ07_02210</name>
</gene>
<dbReference type="EMBL" id="JAENHO010000001">
    <property type="protein sequence ID" value="MBL7253117.1"/>
    <property type="molecule type" value="Genomic_DNA"/>
</dbReference>
<dbReference type="PRINTS" id="PR00036">
    <property type="entry name" value="HTHLACI"/>
</dbReference>
<keyword evidence="7" id="KW-1185">Reference proteome</keyword>
<dbReference type="SMART" id="SM00354">
    <property type="entry name" value="HTH_LACI"/>
    <property type="match status" value="1"/>
</dbReference>
<dbReference type="InterPro" id="IPR046335">
    <property type="entry name" value="LacI/GalR-like_sensor"/>
</dbReference>
<accession>A0ABS1VEK1</accession>
<dbReference type="CDD" id="cd01392">
    <property type="entry name" value="HTH_LacI"/>
    <property type="match status" value="1"/>
</dbReference>
<reference evidence="6 7" key="1">
    <citation type="submission" date="2021-01" db="EMBL/GenBank/DDBJ databases">
        <title>Actinoplanes sp. nov. LDG1-01 isolated from lichen.</title>
        <authorList>
            <person name="Saeng-In P."/>
            <person name="Phongsopitanun W."/>
            <person name="Kanchanasin P."/>
            <person name="Yuki M."/>
            <person name="Kudo T."/>
            <person name="Ohkuma M."/>
            <person name="Tanasupawat S."/>
        </authorList>
    </citation>
    <scope>NUCLEOTIDE SEQUENCE [LARGE SCALE GENOMIC DNA]</scope>
    <source>
        <strain evidence="6 7">LDG1-01</strain>
    </source>
</reference>
<dbReference type="SUPFAM" id="SSF47413">
    <property type="entry name" value="lambda repressor-like DNA-binding domains"/>
    <property type="match status" value="1"/>
</dbReference>
<dbReference type="Pfam" id="PF00356">
    <property type="entry name" value="LacI"/>
    <property type="match status" value="1"/>
</dbReference>
<evidence type="ECO:0000256" key="2">
    <source>
        <dbReference type="ARBA" id="ARBA00023015"/>
    </source>
</evidence>
<dbReference type="InterPro" id="IPR028082">
    <property type="entry name" value="Peripla_BP_I"/>
</dbReference>
<dbReference type="PANTHER" id="PTHR30146:SF148">
    <property type="entry name" value="HTH-TYPE TRANSCRIPTIONAL REPRESSOR PURR-RELATED"/>
    <property type="match status" value="1"/>
</dbReference>
<dbReference type="Proteomes" id="UP000598996">
    <property type="component" value="Unassembled WGS sequence"/>
</dbReference>
<evidence type="ECO:0000256" key="1">
    <source>
        <dbReference type="ARBA" id="ARBA00022491"/>
    </source>
</evidence>
<keyword evidence="3 6" id="KW-0238">DNA-binding</keyword>
<name>A0ABS1VEK1_9ACTN</name>
<dbReference type="Gene3D" id="1.10.260.40">
    <property type="entry name" value="lambda repressor-like DNA-binding domains"/>
    <property type="match status" value="1"/>
</dbReference>
<dbReference type="RefSeq" id="WP_202989451.1">
    <property type="nucleotide sequence ID" value="NZ_JAENHO010000001.1"/>
</dbReference>
<keyword evidence="1" id="KW-0678">Repressor</keyword>
<organism evidence="6 7">
    <name type="scientific">Paractinoplanes lichenicola</name>
    <dbReference type="NCBI Taxonomy" id="2802976"/>
    <lineage>
        <taxon>Bacteria</taxon>
        <taxon>Bacillati</taxon>
        <taxon>Actinomycetota</taxon>
        <taxon>Actinomycetes</taxon>
        <taxon>Micromonosporales</taxon>
        <taxon>Micromonosporaceae</taxon>
        <taxon>Paractinoplanes</taxon>
    </lineage>
</organism>
<keyword evidence="2" id="KW-0805">Transcription regulation</keyword>
<sequence length="334" mass="35567">MATIRDVARLAKVSAGTVSRVLNHSDNVNEDLRRRVRAAAAELAYTPPARGDSTVVSTIGFLLASAYLPAQDDLMNPFWRQVLRGAEREAARCGIRLRYRTLNADTASAGLDAVLLVGSATDELLGAVVGLRIPTVLIDFKSRHYATDSILSDGLDGARVAVEHLLANGHRRIAFVGGPMTSPEAGIQAVPALQHRYLGYRMALAAAGIAFDPALIAPCHLRPDDVTAATGALLSRTTCTAMFCANDQTAAGAIRVLNSAGMRVPQDVSVIGFDDEIAPHTTPPLTTMRVAQAAMGRIGVRRLLARAKNPGEPPFTITLPVDLVERASVVRHRS</sequence>
<proteinExistence type="predicted"/>
<comment type="caution">
    <text evidence="6">The sequence shown here is derived from an EMBL/GenBank/DDBJ whole genome shotgun (WGS) entry which is preliminary data.</text>
</comment>
<dbReference type="PROSITE" id="PS50932">
    <property type="entry name" value="HTH_LACI_2"/>
    <property type="match status" value="1"/>
</dbReference>
<keyword evidence="4" id="KW-0804">Transcription</keyword>
<protein>
    <submittedName>
        <fullName evidence="6">LacI family DNA-binding transcriptional regulator</fullName>
    </submittedName>
</protein>
<dbReference type="Gene3D" id="3.40.50.2300">
    <property type="match status" value="2"/>
</dbReference>
<evidence type="ECO:0000313" key="6">
    <source>
        <dbReference type="EMBL" id="MBL7253117.1"/>
    </source>
</evidence>
<evidence type="ECO:0000259" key="5">
    <source>
        <dbReference type="PROSITE" id="PS50932"/>
    </source>
</evidence>
<dbReference type="InterPro" id="IPR000843">
    <property type="entry name" value="HTH_LacI"/>
</dbReference>
<dbReference type="GO" id="GO:0003677">
    <property type="term" value="F:DNA binding"/>
    <property type="evidence" value="ECO:0007669"/>
    <property type="project" value="UniProtKB-KW"/>
</dbReference>
<evidence type="ECO:0000313" key="7">
    <source>
        <dbReference type="Proteomes" id="UP000598996"/>
    </source>
</evidence>
<dbReference type="PROSITE" id="PS00356">
    <property type="entry name" value="HTH_LACI_1"/>
    <property type="match status" value="1"/>
</dbReference>
<dbReference type="PANTHER" id="PTHR30146">
    <property type="entry name" value="LACI-RELATED TRANSCRIPTIONAL REPRESSOR"/>
    <property type="match status" value="1"/>
</dbReference>
<evidence type="ECO:0000256" key="4">
    <source>
        <dbReference type="ARBA" id="ARBA00023163"/>
    </source>
</evidence>
<feature type="domain" description="HTH lacI-type" evidence="5">
    <location>
        <begin position="2"/>
        <end position="56"/>
    </location>
</feature>
<dbReference type="InterPro" id="IPR010982">
    <property type="entry name" value="Lambda_DNA-bd_dom_sf"/>
</dbReference>
<dbReference type="SUPFAM" id="SSF53822">
    <property type="entry name" value="Periplasmic binding protein-like I"/>
    <property type="match status" value="1"/>
</dbReference>